<name>A0A8H4V6G9_9HYPO</name>
<evidence type="ECO:0000256" key="1">
    <source>
        <dbReference type="SAM" id="MobiDB-lite"/>
    </source>
</evidence>
<gene>
    <name evidence="2" type="ORF">G6O67_003876</name>
</gene>
<protein>
    <submittedName>
        <fullName evidence="2">Uncharacterized protein</fullName>
    </submittedName>
</protein>
<feature type="compositionally biased region" description="Polar residues" evidence="1">
    <location>
        <begin position="30"/>
        <end position="40"/>
    </location>
</feature>
<dbReference type="EMBL" id="JAAVMX010000004">
    <property type="protein sequence ID" value="KAF4509734.1"/>
    <property type="molecule type" value="Genomic_DNA"/>
</dbReference>
<evidence type="ECO:0000313" key="2">
    <source>
        <dbReference type="EMBL" id="KAF4509734.1"/>
    </source>
</evidence>
<dbReference type="OrthoDB" id="5145552at2759"/>
<feature type="region of interest" description="Disordered" evidence="1">
    <location>
        <begin position="154"/>
        <end position="211"/>
    </location>
</feature>
<feature type="region of interest" description="Disordered" evidence="1">
    <location>
        <begin position="287"/>
        <end position="327"/>
    </location>
</feature>
<keyword evidence="3" id="KW-1185">Reference proteome</keyword>
<feature type="region of interest" description="Disordered" evidence="1">
    <location>
        <begin position="13"/>
        <end position="89"/>
    </location>
</feature>
<sequence length="559" mass="59823">MALALACYRSRASTGGQAHHPGLCGPHGTAMTTLDAQSSSAHEEARGASTTDDDSLTTRPPRPPREDAASGTVGPLDALPGPDGTHQGWDATSVSTAKCDMCHRQRCGTIQKCSECKLSVCMACAVADRLRGDARHVLDPSAVDWTGPPALSRLRRLRASRTGRVGGARRADARSARAQQARGRRRSAQPRPVPSRATSTSFSSPASPLTDIASPAFLDDDAWGEGYSCLADEGGEQQGLQSVDEAAAATAAGGYLSRIAKATSLLSAQTAQTDDAAEILAQMPRRHPCSAAEQQQRNAHPYGSASVLLPPVRSAHDPQKSSHLPPLRTLHPQLGVENAALQPLMVGNRGPLLPHPTGHWWGANDMRQGASSYDHHRTHGYLSWDAQQQQQQQHSHAFQHAPTAATYCNENEGRNSYSTLPAASTAQGASFTDYSYSPQRNDGGSHSYQLPTIGYSSAATTTSRAEAYESRSTVQELGTALKSSTLTIQAAELPGWPLDWCLQLALARTWAQHQGEDQRAFFELRAAAYAVVLALDLPERHNAARAWLGRLQHSLQLQG</sequence>
<comment type="caution">
    <text evidence="2">The sequence shown here is derived from an EMBL/GenBank/DDBJ whole genome shotgun (WGS) entry which is preliminary data.</text>
</comment>
<evidence type="ECO:0000313" key="3">
    <source>
        <dbReference type="Proteomes" id="UP000557566"/>
    </source>
</evidence>
<feature type="compositionally biased region" description="Low complexity" evidence="1">
    <location>
        <begin position="194"/>
        <end position="208"/>
    </location>
</feature>
<reference evidence="2 3" key="1">
    <citation type="journal article" date="2020" name="Genome Biol. Evol.">
        <title>A new high-quality draft genome assembly of the Chinese cordyceps Ophiocordyceps sinensis.</title>
        <authorList>
            <person name="Shu R."/>
            <person name="Zhang J."/>
            <person name="Meng Q."/>
            <person name="Zhang H."/>
            <person name="Zhou G."/>
            <person name="Li M."/>
            <person name="Wu P."/>
            <person name="Zhao Y."/>
            <person name="Chen C."/>
            <person name="Qin Q."/>
        </authorList>
    </citation>
    <scope>NUCLEOTIDE SEQUENCE [LARGE SCALE GENOMIC DNA]</scope>
    <source>
        <strain evidence="2 3">IOZ07</strain>
    </source>
</reference>
<proteinExistence type="predicted"/>
<accession>A0A8H4V6G9</accession>
<dbReference type="Proteomes" id="UP000557566">
    <property type="component" value="Unassembled WGS sequence"/>
</dbReference>
<organism evidence="2 3">
    <name type="scientific">Ophiocordyceps sinensis</name>
    <dbReference type="NCBI Taxonomy" id="72228"/>
    <lineage>
        <taxon>Eukaryota</taxon>
        <taxon>Fungi</taxon>
        <taxon>Dikarya</taxon>
        <taxon>Ascomycota</taxon>
        <taxon>Pezizomycotina</taxon>
        <taxon>Sordariomycetes</taxon>
        <taxon>Hypocreomycetidae</taxon>
        <taxon>Hypocreales</taxon>
        <taxon>Ophiocordycipitaceae</taxon>
        <taxon>Ophiocordyceps</taxon>
    </lineage>
</organism>
<dbReference type="AlphaFoldDB" id="A0A8H4V6G9"/>